<comment type="caution">
    <text evidence="1">The sequence shown here is derived from an EMBL/GenBank/DDBJ whole genome shotgun (WGS) entry which is preliminary data.</text>
</comment>
<organism evidence="1 2">
    <name type="scientific">Portunus trituberculatus</name>
    <name type="common">Swimming crab</name>
    <name type="synonym">Neptunus trituberculatus</name>
    <dbReference type="NCBI Taxonomy" id="210409"/>
    <lineage>
        <taxon>Eukaryota</taxon>
        <taxon>Metazoa</taxon>
        <taxon>Ecdysozoa</taxon>
        <taxon>Arthropoda</taxon>
        <taxon>Crustacea</taxon>
        <taxon>Multicrustacea</taxon>
        <taxon>Malacostraca</taxon>
        <taxon>Eumalacostraca</taxon>
        <taxon>Eucarida</taxon>
        <taxon>Decapoda</taxon>
        <taxon>Pleocyemata</taxon>
        <taxon>Brachyura</taxon>
        <taxon>Eubrachyura</taxon>
        <taxon>Portunoidea</taxon>
        <taxon>Portunidae</taxon>
        <taxon>Portuninae</taxon>
        <taxon>Portunus</taxon>
    </lineage>
</organism>
<dbReference type="GO" id="GO:0004190">
    <property type="term" value="F:aspartic-type endopeptidase activity"/>
    <property type="evidence" value="ECO:0007669"/>
    <property type="project" value="InterPro"/>
</dbReference>
<keyword evidence="2" id="KW-1185">Reference proteome</keyword>
<sequence length="69" mass="7175">MMMGGNESRLGVWATIQPSRPSGPICVKCLSDDTALAVRVSGTVDGRPCPLVVDTGAAKTFVREEVVAA</sequence>
<evidence type="ECO:0000313" key="2">
    <source>
        <dbReference type="Proteomes" id="UP000324222"/>
    </source>
</evidence>
<reference evidence="1 2" key="1">
    <citation type="submission" date="2019-05" db="EMBL/GenBank/DDBJ databases">
        <title>Another draft genome of Portunus trituberculatus and its Hox gene families provides insights of decapod evolution.</title>
        <authorList>
            <person name="Jeong J.-H."/>
            <person name="Song I."/>
            <person name="Kim S."/>
            <person name="Choi T."/>
            <person name="Kim D."/>
            <person name="Ryu S."/>
            <person name="Kim W."/>
        </authorList>
    </citation>
    <scope>NUCLEOTIDE SEQUENCE [LARGE SCALE GENOMIC DNA]</scope>
    <source>
        <tissue evidence="1">Muscle</tissue>
    </source>
</reference>
<dbReference type="Proteomes" id="UP000324222">
    <property type="component" value="Unassembled WGS sequence"/>
</dbReference>
<evidence type="ECO:0000313" key="1">
    <source>
        <dbReference type="EMBL" id="MPC73292.1"/>
    </source>
</evidence>
<dbReference type="InterPro" id="IPR001969">
    <property type="entry name" value="Aspartic_peptidase_AS"/>
</dbReference>
<accession>A0A5B7HPT3</accession>
<protein>
    <submittedName>
        <fullName evidence="1">Uncharacterized protein</fullName>
    </submittedName>
</protein>
<dbReference type="GO" id="GO:0006508">
    <property type="term" value="P:proteolysis"/>
    <property type="evidence" value="ECO:0007669"/>
    <property type="project" value="InterPro"/>
</dbReference>
<dbReference type="PROSITE" id="PS00141">
    <property type="entry name" value="ASP_PROTEASE"/>
    <property type="match status" value="1"/>
</dbReference>
<dbReference type="EMBL" id="VSRR010036495">
    <property type="protein sequence ID" value="MPC73292.1"/>
    <property type="molecule type" value="Genomic_DNA"/>
</dbReference>
<proteinExistence type="predicted"/>
<gene>
    <name evidence="1" type="ORF">E2C01_067615</name>
</gene>
<name>A0A5B7HPT3_PORTR</name>
<dbReference type="AlphaFoldDB" id="A0A5B7HPT3"/>